<gene>
    <name evidence="2" type="ORF">JOF53_003271</name>
</gene>
<organism evidence="2 3">
    <name type="scientific">Crossiella equi</name>
    <dbReference type="NCBI Taxonomy" id="130796"/>
    <lineage>
        <taxon>Bacteria</taxon>
        <taxon>Bacillati</taxon>
        <taxon>Actinomycetota</taxon>
        <taxon>Actinomycetes</taxon>
        <taxon>Pseudonocardiales</taxon>
        <taxon>Pseudonocardiaceae</taxon>
        <taxon>Crossiella</taxon>
    </lineage>
</organism>
<reference evidence="2 3" key="1">
    <citation type="submission" date="2021-03" db="EMBL/GenBank/DDBJ databases">
        <title>Sequencing the genomes of 1000 actinobacteria strains.</title>
        <authorList>
            <person name="Klenk H.-P."/>
        </authorList>
    </citation>
    <scope>NUCLEOTIDE SEQUENCE [LARGE SCALE GENOMIC DNA]</scope>
    <source>
        <strain evidence="2 3">DSM 44580</strain>
    </source>
</reference>
<keyword evidence="1" id="KW-0812">Transmembrane</keyword>
<dbReference type="RefSeq" id="WP_086780339.1">
    <property type="nucleotide sequence ID" value="NZ_JAGIOO010000001.1"/>
</dbReference>
<keyword evidence="1" id="KW-0472">Membrane</keyword>
<evidence type="ECO:0000313" key="3">
    <source>
        <dbReference type="Proteomes" id="UP001519363"/>
    </source>
</evidence>
<name>A0ABS5ADV9_9PSEU</name>
<evidence type="ECO:0000256" key="1">
    <source>
        <dbReference type="SAM" id="Phobius"/>
    </source>
</evidence>
<comment type="caution">
    <text evidence="2">The sequence shown here is derived from an EMBL/GenBank/DDBJ whole genome shotgun (WGS) entry which is preliminary data.</text>
</comment>
<keyword evidence="3" id="KW-1185">Reference proteome</keyword>
<dbReference type="EMBL" id="JAGIOO010000001">
    <property type="protein sequence ID" value="MBP2474399.1"/>
    <property type="molecule type" value="Genomic_DNA"/>
</dbReference>
<proteinExistence type="predicted"/>
<sequence length="167" mass="18955">MSSREWFSRYEQRRAEKFSRRLPAWRTRRHRRPLAVAFAAIPVVLVVLVLAARKDSLWFVLAWTTCYLSWVVVWWLVRVLTNTLAETMTGPLDERQRELRDTATFGGFHFGVTCLIPVMAYLFLAQHDPDAAFNGGLLVGIAIVLVGGSPSALLAWTLPDDDPQDLV</sequence>
<dbReference type="Proteomes" id="UP001519363">
    <property type="component" value="Unassembled WGS sequence"/>
</dbReference>
<protein>
    <submittedName>
        <fullName evidence="2">Ca2+/Na+ antiporter</fullName>
    </submittedName>
</protein>
<feature type="transmembrane region" description="Helical" evidence="1">
    <location>
        <begin position="34"/>
        <end position="52"/>
    </location>
</feature>
<feature type="transmembrane region" description="Helical" evidence="1">
    <location>
        <begin position="102"/>
        <end position="124"/>
    </location>
</feature>
<keyword evidence="1" id="KW-1133">Transmembrane helix</keyword>
<feature type="transmembrane region" description="Helical" evidence="1">
    <location>
        <begin position="136"/>
        <end position="158"/>
    </location>
</feature>
<evidence type="ECO:0000313" key="2">
    <source>
        <dbReference type="EMBL" id="MBP2474399.1"/>
    </source>
</evidence>
<accession>A0ABS5ADV9</accession>
<feature type="transmembrane region" description="Helical" evidence="1">
    <location>
        <begin position="58"/>
        <end position="81"/>
    </location>
</feature>